<organism evidence="1 2">
    <name type="scientific">Bartonella japonica</name>
    <dbReference type="NCBI Taxonomy" id="357761"/>
    <lineage>
        <taxon>Bacteria</taxon>
        <taxon>Pseudomonadati</taxon>
        <taxon>Pseudomonadota</taxon>
        <taxon>Alphaproteobacteria</taxon>
        <taxon>Hyphomicrobiales</taxon>
        <taxon>Bartonellaceae</taxon>
        <taxon>Bartonella</taxon>
    </lineage>
</organism>
<proteinExistence type="predicted"/>
<evidence type="ECO:0000313" key="1">
    <source>
        <dbReference type="EMBL" id="MET3560321.1"/>
    </source>
</evidence>
<keyword evidence="1" id="KW-0456">Lyase</keyword>
<dbReference type="Proteomes" id="UP001549112">
    <property type="component" value="Unassembled WGS sequence"/>
</dbReference>
<comment type="caution">
    <text evidence="1">The sequence shown here is derived from an EMBL/GenBank/DDBJ whole genome shotgun (WGS) entry which is preliminary data.</text>
</comment>
<reference evidence="1 2" key="1">
    <citation type="submission" date="2024-06" db="EMBL/GenBank/DDBJ databases">
        <title>Genomic Encyclopedia of Type Strains, Phase IV (KMG-IV): sequencing the most valuable type-strain genomes for metagenomic binning, comparative biology and taxonomic classification.</title>
        <authorList>
            <person name="Goeker M."/>
        </authorList>
    </citation>
    <scope>NUCLEOTIDE SEQUENCE [LARGE SCALE GENOMIC DNA]</scope>
    <source>
        <strain evidence="1 2">DSM 23650</strain>
    </source>
</reference>
<name>A0ABV2FP32_9HYPH</name>
<keyword evidence="2" id="KW-1185">Reference proteome</keyword>
<sequence>MALSKTIDTVTQKIYKRSLPTREIYLDHIAKARENRPNRSFLKYANQSPMVLQLVVK</sequence>
<evidence type="ECO:0000313" key="2">
    <source>
        <dbReference type="Proteomes" id="UP001549112"/>
    </source>
</evidence>
<dbReference type="EMBL" id="JBEPLT010000009">
    <property type="protein sequence ID" value="MET3560321.1"/>
    <property type="molecule type" value="Genomic_DNA"/>
</dbReference>
<protein>
    <submittedName>
        <fullName evidence="1">Phosphogluconate dehydratase</fullName>
        <ecNumber evidence="1">4.2.1.12</ecNumber>
    </submittedName>
</protein>
<accession>A0ABV2FP32</accession>
<gene>
    <name evidence="1" type="ORF">ABID39_001015</name>
</gene>
<dbReference type="EC" id="4.2.1.12" evidence="1"/>
<dbReference type="GO" id="GO:0004456">
    <property type="term" value="F:phosphogluconate dehydratase activity"/>
    <property type="evidence" value="ECO:0007669"/>
    <property type="project" value="UniProtKB-EC"/>
</dbReference>